<dbReference type="EMBL" id="JBHEZX010000005">
    <property type="protein sequence ID" value="MFC1410395.1"/>
    <property type="molecule type" value="Genomic_DNA"/>
</dbReference>
<comment type="caution">
    <text evidence="1">The sequence shown here is derived from an EMBL/GenBank/DDBJ whole genome shotgun (WGS) entry which is preliminary data.</text>
</comment>
<dbReference type="InterPro" id="IPR027417">
    <property type="entry name" value="P-loop_NTPase"/>
</dbReference>
<dbReference type="Proteomes" id="UP001592582">
    <property type="component" value="Unassembled WGS sequence"/>
</dbReference>
<name>A0ABV6V9J5_9ACTN</name>
<proteinExistence type="predicted"/>
<evidence type="ECO:0000313" key="1">
    <source>
        <dbReference type="EMBL" id="MFC1410395.1"/>
    </source>
</evidence>
<reference evidence="1 2" key="1">
    <citation type="submission" date="2024-09" db="EMBL/GenBank/DDBJ databases">
        <authorList>
            <person name="Lee S.D."/>
        </authorList>
    </citation>
    <scope>NUCLEOTIDE SEQUENCE [LARGE SCALE GENOMIC DNA]</scope>
    <source>
        <strain evidence="1 2">N1-1</strain>
    </source>
</reference>
<accession>A0ABV6V9J5</accession>
<keyword evidence="2" id="KW-1185">Reference proteome</keyword>
<dbReference type="Gene3D" id="3.40.50.300">
    <property type="entry name" value="P-loop containing nucleotide triphosphate hydrolases"/>
    <property type="match status" value="1"/>
</dbReference>
<gene>
    <name evidence="1" type="ORF">ACEZDG_14085</name>
</gene>
<sequence>MTVQQRITLARAAPDELRPHLAVLERRMYAERSPACLAEIVTGGKELQAPHLDLIDGAFQRIDAGEAERVGLFMPPRHGKSRRVRWAILWYLMLHPDRRIMLASYSATLAETHGRWLRDTIEANSELLGFGLRTSSHAAGRWDIENTEGGLLATGVGGAATGLGAHLFVIDDPVKGMLEAESLAYQSQTWGWWTGTAQTRLEPNGAVVLVQTLWSPGDLGTRVVEEEPDEWEIVRLPAIALTDDEYRALDLDPEPDPLGRQPGEALWPERYPASRLARIRRGVGEKVWWALFGQRPRPPKGTLISRDAMRAQRTTKPAAPQRVGVAVDPSGDGRDTAGIVAGYLGTDGRAYITHDLTEVMSTAEWSRQVCLVAHETGADFVVVETNYGGGMATFAVRTAWQALLDEGVVKGLPPRIVKVNAKRGKLLRAEPIAQQFTEDKIRLVGTFAQLEHEWSSWVPGAASPGRIDASAYLAYELLPVPGSSALISNPAKTPPRPGGRSSLTRPREGTGPRR</sequence>
<organism evidence="1 2">
    <name type="scientific">Streptacidiphilus alkalitolerans</name>
    <dbReference type="NCBI Taxonomy" id="3342712"/>
    <lineage>
        <taxon>Bacteria</taxon>
        <taxon>Bacillati</taxon>
        <taxon>Actinomycetota</taxon>
        <taxon>Actinomycetes</taxon>
        <taxon>Kitasatosporales</taxon>
        <taxon>Streptomycetaceae</taxon>
        <taxon>Streptacidiphilus</taxon>
    </lineage>
</organism>
<protein>
    <submittedName>
        <fullName evidence="1">Terminase, large subunit</fullName>
    </submittedName>
</protein>
<evidence type="ECO:0000313" key="2">
    <source>
        <dbReference type="Proteomes" id="UP001592582"/>
    </source>
</evidence>